<dbReference type="InterPro" id="IPR003477">
    <property type="entry name" value="PemK-like"/>
</dbReference>
<name>A0A381E800_9GAMM</name>
<organism evidence="1 2">
    <name type="scientific">Cardiobacterium valvarum</name>
    <dbReference type="NCBI Taxonomy" id="194702"/>
    <lineage>
        <taxon>Bacteria</taxon>
        <taxon>Pseudomonadati</taxon>
        <taxon>Pseudomonadota</taxon>
        <taxon>Gammaproteobacteria</taxon>
        <taxon>Cardiobacteriales</taxon>
        <taxon>Cardiobacteriaceae</taxon>
        <taxon>Cardiobacterium</taxon>
    </lineage>
</organism>
<dbReference type="PANTHER" id="PTHR33988:SF3">
    <property type="entry name" value="ENDORIBONUCLEASE TOXIN CHPB-RELATED"/>
    <property type="match status" value="1"/>
</dbReference>
<keyword evidence="2" id="KW-1185">Reference proteome</keyword>
<dbReference type="InterPro" id="IPR011067">
    <property type="entry name" value="Plasmid_toxin/cell-grow_inhib"/>
</dbReference>
<dbReference type="Proteomes" id="UP000254572">
    <property type="component" value="Unassembled WGS sequence"/>
</dbReference>
<accession>A0A381E800</accession>
<dbReference type="GO" id="GO:0006402">
    <property type="term" value="P:mRNA catabolic process"/>
    <property type="evidence" value="ECO:0007669"/>
    <property type="project" value="TreeGrafter"/>
</dbReference>
<dbReference type="SUPFAM" id="SSF50118">
    <property type="entry name" value="Cell growth inhibitor/plasmid maintenance toxic component"/>
    <property type="match status" value="1"/>
</dbReference>
<protein>
    <submittedName>
        <fullName evidence="1">mRNA interferase MazF</fullName>
        <ecNumber evidence="1">3.1.-.-</ecNumber>
    </submittedName>
</protein>
<dbReference type="GO" id="GO:0016787">
    <property type="term" value="F:hydrolase activity"/>
    <property type="evidence" value="ECO:0007669"/>
    <property type="project" value="UniProtKB-KW"/>
</dbReference>
<evidence type="ECO:0000313" key="1">
    <source>
        <dbReference type="EMBL" id="SUX22845.1"/>
    </source>
</evidence>
<dbReference type="AlphaFoldDB" id="A0A381E800"/>
<gene>
    <name evidence="1" type="primary">mazF</name>
    <name evidence="1" type="ORF">NCTC13294_01354</name>
</gene>
<sequence>MSRYIPARGDIIYIDFDPAMGREIQKRRPALVVSDQLLSRLTGFVLVCPITSTIRGNNAEVAIDGDIIRGVAISIQLKSLDYRERNIEFVEKADQTVVETMSMLLQELVAV</sequence>
<dbReference type="GO" id="GO:0016075">
    <property type="term" value="P:rRNA catabolic process"/>
    <property type="evidence" value="ECO:0007669"/>
    <property type="project" value="TreeGrafter"/>
</dbReference>
<dbReference type="GO" id="GO:0004521">
    <property type="term" value="F:RNA endonuclease activity"/>
    <property type="evidence" value="ECO:0007669"/>
    <property type="project" value="TreeGrafter"/>
</dbReference>
<evidence type="ECO:0000313" key="2">
    <source>
        <dbReference type="Proteomes" id="UP000254572"/>
    </source>
</evidence>
<dbReference type="RefSeq" id="WP_115611639.1">
    <property type="nucleotide sequence ID" value="NZ_JBHLZC010000005.1"/>
</dbReference>
<dbReference type="EMBL" id="UFUW01000001">
    <property type="protein sequence ID" value="SUX22845.1"/>
    <property type="molecule type" value="Genomic_DNA"/>
</dbReference>
<dbReference type="OrthoDB" id="9808744at2"/>
<dbReference type="PANTHER" id="PTHR33988">
    <property type="entry name" value="ENDORIBONUCLEASE MAZF-RELATED"/>
    <property type="match status" value="1"/>
</dbReference>
<dbReference type="Pfam" id="PF02452">
    <property type="entry name" value="PemK_toxin"/>
    <property type="match status" value="1"/>
</dbReference>
<dbReference type="GO" id="GO:0003677">
    <property type="term" value="F:DNA binding"/>
    <property type="evidence" value="ECO:0007669"/>
    <property type="project" value="InterPro"/>
</dbReference>
<dbReference type="Gene3D" id="2.30.30.110">
    <property type="match status" value="1"/>
</dbReference>
<reference evidence="1 2" key="1">
    <citation type="submission" date="2018-06" db="EMBL/GenBank/DDBJ databases">
        <authorList>
            <consortium name="Pathogen Informatics"/>
            <person name="Doyle S."/>
        </authorList>
    </citation>
    <scope>NUCLEOTIDE SEQUENCE [LARGE SCALE GENOMIC DNA]</scope>
    <source>
        <strain evidence="1 2">NCTC13294</strain>
    </source>
</reference>
<dbReference type="EC" id="3.1.-.-" evidence="1"/>
<proteinExistence type="predicted"/>
<keyword evidence="1" id="KW-0378">Hydrolase</keyword>